<dbReference type="AlphaFoldDB" id="A0A9W6NHE3"/>
<keyword evidence="1" id="KW-0732">Signal</keyword>
<evidence type="ECO:0000259" key="2">
    <source>
        <dbReference type="Pfam" id="PF05229"/>
    </source>
</evidence>
<dbReference type="InterPro" id="IPR007893">
    <property type="entry name" value="Spore_coat_U/FanG"/>
</dbReference>
<dbReference type="SMART" id="SM00972">
    <property type="entry name" value="SCPU"/>
    <property type="match status" value="1"/>
</dbReference>
<gene>
    <name evidence="3" type="ORF">GCM10017655_48130</name>
</gene>
<name>A0A9W6NHE3_9PSED</name>
<protein>
    <recommendedName>
        <fullName evidence="2">Spore coat protein U/FanG domain-containing protein</fullName>
    </recommendedName>
</protein>
<dbReference type="PANTHER" id="PTHR37089">
    <property type="entry name" value="PROTEIN U-RELATED"/>
    <property type="match status" value="1"/>
</dbReference>
<keyword evidence="4" id="KW-1185">Reference proteome</keyword>
<dbReference type="RefSeq" id="WP_271198007.1">
    <property type="nucleotide sequence ID" value="NZ_BSFN01000025.1"/>
</dbReference>
<proteinExistence type="predicted"/>
<feature type="signal peptide" evidence="1">
    <location>
        <begin position="1"/>
        <end position="22"/>
    </location>
</feature>
<sequence>MKRRFLLLPAVLLVPMALNVEAAGTVQGQLGIQIIIGAGCTVNNGTSNATTNNFGSITFGSYPSLANNIDAQSVGATAGSSFGIECANATNYSVALNSGLNSTGTQRRMASGGNYVLYNLYQDAARSTPWGNGTNGGTALAGVGNGANQDMVVYGRVPNQTTPATGTYTDTVQVTITW</sequence>
<accession>A0A9W6NHE3</accession>
<dbReference type="EMBL" id="BSFN01000025">
    <property type="protein sequence ID" value="GLK91749.1"/>
    <property type="molecule type" value="Genomic_DNA"/>
</dbReference>
<evidence type="ECO:0000313" key="4">
    <source>
        <dbReference type="Proteomes" id="UP001143328"/>
    </source>
</evidence>
<dbReference type="Pfam" id="PF05229">
    <property type="entry name" value="SCPU"/>
    <property type="match status" value="1"/>
</dbReference>
<reference evidence="3" key="2">
    <citation type="submission" date="2023-01" db="EMBL/GenBank/DDBJ databases">
        <authorList>
            <person name="Sun Q."/>
            <person name="Evtushenko L."/>
        </authorList>
    </citation>
    <scope>NUCLEOTIDE SEQUENCE</scope>
    <source>
        <strain evidence="3">VKM B-2935</strain>
    </source>
</reference>
<comment type="caution">
    <text evidence="3">The sequence shown here is derived from an EMBL/GenBank/DDBJ whole genome shotgun (WGS) entry which is preliminary data.</text>
</comment>
<dbReference type="InterPro" id="IPR053167">
    <property type="entry name" value="Spore_coat_component"/>
</dbReference>
<evidence type="ECO:0000313" key="3">
    <source>
        <dbReference type="EMBL" id="GLK91749.1"/>
    </source>
</evidence>
<reference evidence="3" key="1">
    <citation type="journal article" date="2014" name="Int. J. Syst. Evol. Microbiol.">
        <title>Complete genome sequence of Corynebacterium casei LMG S-19264T (=DSM 44701T), isolated from a smear-ripened cheese.</title>
        <authorList>
            <consortium name="US DOE Joint Genome Institute (JGI-PGF)"/>
            <person name="Walter F."/>
            <person name="Albersmeier A."/>
            <person name="Kalinowski J."/>
            <person name="Ruckert C."/>
        </authorList>
    </citation>
    <scope>NUCLEOTIDE SEQUENCE</scope>
    <source>
        <strain evidence="3">VKM B-2935</strain>
    </source>
</reference>
<feature type="chain" id="PRO_5040820877" description="Spore coat protein U/FanG domain-containing protein" evidence="1">
    <location>
        <begin position="23"/>
        <end position="178"/>
    </location>
</feature>
<feature type="domain" description="Spore coat protein U/FanG" evidence="2">
    <location>
        <begin position="29"/>
        <end position="175"/>
    </location>
</feature>
<evidence type="ECO:0000256" key="1">
    <source>
        <dbReference type="SAM" id="SignalP"/>
    </source>
</evidence>
<organism evidence="3 4">
    <name type="scientific">Pseudomonas turukhanskensis</name>
    <dbReference type="NCBI Taxonomy" id="1806536"/>
    <lineage>
        <taxon>Bacteria</taxon>
        <taxon>Pseudomonadati</taxon>
        <taxon>Pseudomonadota</taxon>
        <taxon>Gammaproteobacteria</taxon>
        <taxon>Pseudomonadales</taxon>
        <taxon>Pseudomonadaceae</taxon>
        <taxon>Pseudomonas</taxon>
    </lineage>
</organism>
<dbReference type="Proteomes" id="UP001143328">
    <property type="component" value="Unassembled WGS sequence"/>
</dbReference>